<dbReference type="OrthoDB" id="9789348at2"/>
<dbReference type="InterPro" id="IPR050229">
    <property type="entry name" value="GlpE_sulfurtransferase"/>
</dbReference>
<dbReference type="PANTHER" id="PTHR43031">
    <property type="entry name" value="FAD-DEPENDENT OXIDOREDUCTASE"/>
    <property type="match status" value="1"/>
</dbReference>
<dbReference type="InterPro" id="IPR036873">
    <property type="entry name" value="Rhodanese-like_dom_sf"/>
</dbReference>
<dbReference type="Pfam" id="PF00581">
    <property type="entry name" value="Rhodanese"/>
    <property type="match status" value="1"/>
</dbReference>
<feature type="domain" description="Rhodanese" evidence="1">
    <location>
        <begin position="70"/>
        <end position="159"/>
    </location>
</feature>
<dbReference type="AlphaFoldDB" id="A0A1G5DDI6"/>
<dbReference type="PANTHER" id="PTHR43031:SF1">
    <property type="entry name" value="PYRIDINE NUCLEOTIDE-DISULPHIDE OXIDOREDUCTASE"/>
    <property type="match status" value="1"/>
</dbReference>
<evidence type="ECO:0000313" key="2">
    <source>
        <dbReference type="EMBL" id="SCY12823.1"/>
    </source>
</evidence>
<sequence>MKYPVRMALLVVVAAAVALVWNALSSRGIPLVGQWNAEVGVVTPAPEADEQDVTVQTVSEAQRLWEAGDVFVDARATESYRESHIKGSVSLSVYEFDALFFDFIDAYPLETKLVTYCSGRLCDESHRLATMLKELGYEDVRIFADGLPAWADAGLPVEEGR</sequence>
<keyword evidence="3" id="KW-1185">Reference proteome</keyword>
<dbReference type="SUPFAM" id="SSF52821">
    <property type="entry name" value="Rhodanese/Cell cycle control phosphatase"/>
    <property type="match status" value="1"/>
</dbReference>
<evidence type="ECO:0000313" key="3">
    <source>
        <dbReference type="Proteomes" id="UP000198870"/>
    </source>
</evidence>
<accession>A0A1G5DDI6</accession>
<dbReference type="InterPro" id="IPR001763">
    <property type="entry name" value="Rhodanese-like_dom"/>
</dbReference>
<organism evidence="2 3">
    <name type="scientific">Desulfoluna spongiiphila</name>
    <dbReference type="NCBI Taxonomy" id="419481"/>
    <lineage>
        <taxon>Bacteria</taxon>
        <taxon>Pseudomonadati</taxon>
        <taxon>Thermodesulfobacteriota</taxon>
        <taxon>Desulfobacteria</taxon>
        <taxon>Desulfobacterales</taxon>
        <taxon>Desulfolunaceae</taxon>
        <taxon>Desulfoluna</taxon>
    </lineage>
</organism>
<keyword evidence="2" id="KW-0808">Transferase</keyword>
<dbReference type="Proteomes" id="UP000198870">
    <property type="component" value="Unassembled WGS sequence"/>
</dbReference>
<gene>
    <name evidence="2" type="ORF">SAMN05216233_104131</name>
</gene>
<dbReference type="Gene3D" id="3.40.250.10">
    <property type="entry name" value="Rhodanese-like domain"/>
    <property type="match status" value="1"/>
</dbReference>
<proteinExistence type="predicted"/>
<dbReference type="RefSeq" id="WP_092209871.1">
    <property type="nucleotide sequence ID" value="NZ_FMUX01000004.1"/>
</dbReference>
<dbReference type="EMBL" id="FMUX01000004">
    <property type="protein sequence ID" value="SCY12823.1"/>
    <property type="molecule type" value="Genomic_DNA"/>
</dbReference>
<dbReference type="PROSITE" id="PS50206">
    <property type="entry name" value="RHODANESE_3"/>
    <property type="match status" value="1"/>
</dbReference>
<protein>
    <submittedName>
        <fullName evidence="2">Rhodanese-related sulfurtransferase</fullName>
    </submittedName>
</protein>
<dbReference type="SMART" id="SM00450">
    <property type="entry name" value="RHOD"/>
    <property type="match status" value="1"/>
</dbReference>
<dbReference type="GO" id="GO:0016740">
    <property type="term" value="F:transferase activity"/>
    <property type="evidence" value="ECO:0007669"/>
    <property type="project" value="UniProtKB-KW"/>
</dbReference>
<reference evidence="2 3" key="1">
    <citation type="submission" date="2016-10" db="EMBL/GenBank/DDBJ databases">
        <authorList>
            <person name="de Groot N.N."/>
        </authorList>
    </citation>
    <scope>NUCLEOTIDE SEQUENCE [LARGE SCALE GENOMIC DNA]</scope>
    <source>
        <strain evidence="2 3">AA1</strain>
    </source>
</reference>
<evidence type="ECO:0000259" key="1">
    <source>
        <dbReference type="PROSITE" id="PS50206"/>
    </source>
</evidence>
<dbReference type="CDD" id="cd00158">
    <property type="entry name" value="RHOD"/>
    <property type="match status" value="1"/>
</dbReference>
<name>A0A1G5DDI6_9BACT</name>
<dbReference type="STRING" id="419481.SAMN05216233_104131"/>